<gene>
    <name evidence="1" type="ORF">NM688_g7024</name>
</gene>
<organism evidence="1 2">
    <name type="scientific">Phlebia brevispora</name>
    <dbReference type="NCBI Taxonomy" id="194682"/>
    <lineage>
        <taxon>Eukaryota</taxon>
        <taxon>Fungi</taxon>
        <taxon>Dikarya</taxon>
        <taxon>Basidiomycota</taxon>
        <taxon>Agaricomycotina</taxon>
        <taxon>Agaricomycetes</taxon>
        <taxon>Polyporales</taxon>
        <taxon>Meruliaceae</taxon>
        <taxon>Phlebia</taxon>
    </lineage>
</organism>
<reference evidence="1" key="1">
    <citation type="submission" date="2022-07" db="EMBL/GenBank/DDBJ databases">
        <title>Genome Sequence of Phlebia brevispora.</title>
        <authorList>
            <person name="Buettner E."/>
        </authorList>
    </citation>
    <scope>NUCLEOTIDE SEQUENCE</scope>
    <source>
        <strain evidence="1">MPL23</strain>
    </source>
</reference>
<comment type="caution">
    <text evidence="1">The sequence shown here is derived from an EMBL/GenBank/DDBJ whole genome shotgun (WGS) entry which is preliminary data.</text>
</comment>
<dbReference type="Proteomes" id="UP001148662">
    <property type="component" value="Unassembled WGS sequence"/>
</dbReference>
<name>A0ACC1S9U8_9APHY</name>
<proteinExistence type="predicted"/>
<accession>A0ACC1S9U8</accession>
<evidence type="ECO:0000313" key="1">
    <source>
        <dbReference type="EMBL" id="KAJ3535116.1"/>
    </source>
</evidence>
<evidence type="ECO:0000313" key="2">
    <source>
        <dbReference type="Proteomes" id="UP001148662"/>
    </source>
</evidence>
<sequence>MGVLGLTPFLQKACPEVFKTLPHRLKSIAGKTLVIDGTLITQRLHFAPMPHPYRHVLGWYRIAQELKDADVKSICIFDGKGRSLAKQAELERRRENRRIVSVRGQLEEERLKRLCRLTAHVKAWRELSLPAQKSATQALKRLVEEPTAAGAALPSYMAGNLELDNISDIVESPQSTYMGVKPTFGDFRDADLSEVLEKFPHTLVGTPAEASTESALEETSLSNAATPRAKEFPTTASDAAYVFLNQLSLEDTDPSRLEEAYEVVDELPPETVSVVQPPEHLSVEDVKSTLASCYLEYKASISKLALLSEASPTDRSPSTKEDGSEARADYIMSKTQHQLTVDEGDFWQRLAESNSSDAVEPAVIALAEKSSVLSVSYERRTHPPTEETYEESVEILNAVGIPCIECDGPFEAEALAASLVLHGHADYVASEDTDVIVYGAPLIRNLTRRDEPLVVISGDDVRTTLHLDHKRFIDFALLLGTDFSQRIKNVGPQRALKFIREYGCIEKVLEHETQFPPRVPPNVYLEQVAEARTTFETLPPTPDMRLLQPLQYDEAATHKVLRRYGLGREIPVSDWDYTDALAGNYFQDNPSAS</sequence>
<dbReference type="EMBL" id="JANHOG010001561">
    <property type="protein sequence ID" value="KAJ3535116.1"/>
    <property type="molecule type" value="Genomic_DNA"/>
</dbReference>
<protein>
    <submittedName>
        <fullName evidence="1">Uncharacterized protein</fullName>
    </submittedName>
</protein>
<keyword evidence="2" id="KW-1185">Reference proteome</keyword>